<dbReference type="Pfam" id="PF04773">
    <property type="entry name" value="FecR"/>
    <property type="match status" value="1"/>
</dbReference>
<dbReference type="PANTHER" id="PTHR30273:SF2">
    <property type="entry name" value="PROTEIN FECR"/>
    <property type="match status" value="1"/>
</dbReference>
<dbReference type="Gene3D" id="2.60.120.1440">
    <property type="match status" value="1"/>
</dbReference>
<feature type="transmembrane region" description="Helical" evidence="1">
    <location>
        <begin position="80"/>
        <end position="99"/>
    </location>
</feature>
<dbReference type="InterPro" id="IPR012373">
    <property type="entry name" value="Ferrdict_sens_TM"/>
</dbReference>
<dbReference type="Proteomes" id="UP000322362">
    <property type="component" value="Unassembled WGS sequence"/>
</dbReference>
<dbReference type="Gene3D" id="3.55.50.30">
    <property type="match status" value="1"/>
</dbReference>
<sequence length="382" mass="42821">MDEQHIPELIEKYITGTATDQEREELLDWYRSVKHDETLWPEEEAVFEQRITRVLSEIKQSSSLVTDDTTPIRRIFPWKLISIAAVALMIIGLSTIFLLDTRKDVADENMALKDDGIKPGGSKAVLKLANGQTFALGDSLAISGIENQGTFTDKNGELLFNPETNGTTTALIYNELTTPKGGQYIIHLPDGSKISLNSESVLSFPSSFEGNERKVVLQGEAYFEVAKNEDKPFFVSTSAMEIEVLGTTFNVKGYQDEDDISTTLVEGSVKVKTDKKDILLKPGQSAILNKASGAMHTKKADLTAETAWTKGYFMFNDDNIRSIMNQLSRWYDCEVVYRGDMKDKIYSGRILRRSDITEVLNMLEQTGTIKFQIEGRRVVVMP</sequence>
<evidence type="ECO:0000313" key="5">
    <source>
        <dbReference type="Proteomes" id="UP000322362"/>
    </source>
</evidence>
<evidence type="ECO:0000259" key="2">
    <source>
        <dbReference type="Pfam" id="PF04773"/>
    </source>
</evidence>
<dbReference type="GO" id="GO:0016989">
    <property type="term" value="F:sigma factor antagonist activity"/>
    <property type="evidence" value="ECO:0007669"/>
    <property type="project" value="TreeGrafter"/>
</dbReference>
<comment type="caution">
    <text evidence="4">The sequence shown here is derived from an EMBL/GenBank/DDBJ whole genome shotgun (WGS) entry which is preliminary data.</text>
</comment>
<dbReference type="PANTHER" id="PTHR30273">
    <property type="entry name" value="PERIPLASMIC SIGNAL SENSOR AND SIGMA FACTOR ACTIVATOR FECR-RELATED"/>
    <property type="match status" value="1"/>
</dbReference>
<keyword evidence="1" id="KW-0812">Transmembrane</keyword>
<gene>
    <name evidence="4" type="ORF">FXV77_15955</name>
</gene>
<feature type="domain" description="FecR protein" evidence="2">
    <location>
        <begin position="175"/>
        <end position="270"/>
    </location>
</feature>
<evidence type="ECO:0000256" key="1">
    <source>
        <dbReference type="SAM" id="Phobius"/>
    </source>
</evidence>
<feature type="domain" description="Protein FecR C-terminal" evidence="3">
    <location>
        <begin position="312"/>
        <end position="380"/>
    </location>
</feature>
<keyword evidence="1" id="KW-0472">Membrane</keyword>
<proteinExistence type="predicted"/>
<dbReference type="AlphaFoldDB" id="A0A5D4H1K7"/>
<dbReference type="Pfam" id="PF16344">
    <property type="entry name" value="FecR_C"/>
    <property type="match status" value="1"/>
</dbReference>
<dbReference type="InterPro" id="IPR006860">
    <property type="entry name" value="FecR"/>
</dbReference>
<evidence type="ECO:0000259" key="3">
    <source>
        <dbReference type="Pfam" id="PF16344"/>
    </source>
</evidence>
<dbReference type="InterPro" id="IPR032508">
    <property type="entry name" value="FecR_C"/>
</dbReference>
<dbReference type="EMBL" id="VTAV01000012">
    <property type="protein sequence ID" value="TYR34508.1"/>
    <property type="molecule type" value="Genomic_DNA"/>
</dbReference>
<dbReference type="FunFam" id="2.60.120.1440:FF:000001">
    <property type="entry name" value="Putative anti-sigma factor"/>
    <property type="match status" value="1"/>
</dbReference>
<name>A0A5D4H1K7_9SPHI</name>
<accession>A0A5D4H1K7</accession>
<keyword evidence="1" id="KW-1133">Transmembrane helix</keyword>
<protein>
    <submittedName>
        <fullName evidence="4">FecR family protein</fullName>
    </submittedName>
</protein>
<organism evidence="4 5">
    <name type="scientific">Sphingobacterium phlebotomi</name>
    <dbReference type="NCBI Taxonomy" id="2605433"/>
    <lineage>
        <taxon>Bacteria</taxon>
        <taxon>Pseudomonadati</taxon>
        <taxon>Bacteroidota</taxon>
        <taxon>Sphingobacteriia</taxon>
        <taxon>Sphingobacteriales</taxon>
        <taxon>Sphingobacteriaceae</taxon>
        <taxon>Sphingobacterium</taxon>
    </lineage>
</organism>
<evidence type="ECO:0000313" key="4">
    <source>
        <dbReference type="EMBL" id="TYR34508.1"/>
    </source>
</evidence>
<dbReference type="RefSeq" id="WP_148920230.1">
    <property type="nucleotide sequence ID" value="NZ_VTAV01000012.1"/>
</dbReference>
<reference evidence="4 5" key="1">
    <citation type="submission" date="2019-08" db="EMBL/GenBank/DDBJ databases">
        <title>Phlebobacter frassis gen. nov. sp. nov., a new member of family Sphingobacteriaceae isolated from sand fly rearing media.</title>
        <authorList>
            <person name="Kakumanu M.L."/>
            <person name="Marayati B.F."/>
            <person name="Wada-Katsumata A."/>
            <person name="Wasserberg G."/>
            <person name="Schal C."/>
            <person name="Apperson C.S."/>
            <person name="Ponnusamy L."/>
        </authorList>
    </citation>
    <scope>NUCLEOTIDE SEQUENCE [LARGE SCALE GENOMIC DNA]</scope>
    <source>
        <strain evidence="4 5">SSI9</strain>
    </source>
</reference>
<keyword evidence="5" id="KW-1185">Reference proteome</keyword>
<dbReference type="PIRSF" id="PIRSF018266">
    <property type="entry name" value="FecR"/>
    <property type="match status" value="1"/>
</dbReference>